<sequence>MDVSRRAFAGGALLAALAATGRPVAQAAAAPSREDWRAFHAYLKDLAAAGKFSGAVLVAKHGRPVLNNAYGMADKVRNEVNTPRTRFCIGSMGKMITGVAVAQLVQQGKVSFQDTIGTHVKGFPDEIADTVTVHHLLTHTSGMGEIPGNDHAQTDVDVLMKEIVKQPLTSEPGAKMQYSNAGYIVLGALIEQVGKQDYADYVRKHILTPARMHDTFLGPWTPAKVKRMAHPYALFDTNGQWVGMPTMDGTTPEGELRDLGDQPDGASPAGGAISTVGDMLNFAQALRGHRLLNAKLTRTVMEGKVQGLNKDSKYGYGFSDELRGGVRVVGHNGGIPGYWSELDMFPTKGYTIVILTNQDLALFEPLRKARTLITG</sequence>
<dbReference type="InterPro" id="IPR012338">
    <property type="entry name" value="Beta-lactam/transpept-like"/>
</dbReference>
<dbReference type="Pfam" id="PF00144">
    <property type="entry name" value="Beta-lactamase"/>
    <property type="match status" value="1"/>
</dbReference>
<evidence type="ECO:0000259" key="4">
    <source>
        <dbReference type="Pfam" id="PF00144"/>
    </source>
</evidence>
<dbReference type="Proteomes" id="UP001317259">
    <property type="component" value="Unassembled WGS sequence"/>
</dbReference>
<accession>A0ABT0FN12</accession>
<keyword evidence="6" id="KW-1185">Reference proteome</keyword>
<dbReference type="Gene3D" id="3.40.710.10">
    <property type="entry name" value="DD-peptidase/beta-lactamase superfamily"/>
    <property type="match status" value="1"/>
</dbReference>
<feature type="chain" id="PRO_5047528920" evidence="3">
    <location>
        <begin position="28"/>
        <end position="375"/>
    </location>
</feature>
<feature type="domain" description="Beta-lactamase-related" evidence="4">
    <location>
        <begin position="43"/>
        <end position="360"/>
    </location>
</feature>
<dbReference type="SUPFAM" id="SSF56601">
    <property type="entry name" value="beta-lactamase/transpeptidase-like"/>
    <property type="match status" value="1"/>
</dbReference>
<dbReference type="EMBL" id="JAKRKC020000001">
    <property type="protein sequence ID" value="MCK2213730.1"/>
    <property type="molecule type" value="Genomic_DNA"/>
</dbReference>
<dbReference type="InterPro" id="IPR050491">
    <property type="entry name" value="AmpC-like"/>
</dbReference>
<proteinExistence type="predicted"/>
<dbReference type="RefSeq" id="WP_242371817.1">
    <property type="nucleotide sequence ID" value="NZ_JAKRKC020000001.1"/>
</dbReference>
<evidence type="ECO:0000256" key="3">
    <source>
        <dbReference type="SAM" id="SignalP"/>
    </source>
</evidence>
<evidence type="ECO:0000256" key="2">
    <source>
        <dbReference type="ARBA" id="ARBA00023136"/>
    </source>
</evidence>
<organism evidence="5 6">
    <name type="scientific">Actinomadura luzonensis</name>
    <dbReference type="NCBI Taxonomy" id="2805427"/>
    <lineage>
        <taxon>Bacteria</taxon>
        <taxon>Bacillati</taxon>
        <taxon>Actinomycetota</taxon>
        <taxon>Actinomycetes</taxon>
        <taxon>Streptosporangiales</taxon>
        <taxon>Thermomonosporaceae</taxon>
        <taxon>Actinomadura</taxon>
    </lineage>
</organism>
<keyword evidence="2" id="KW-0472">Membrane</keyword>
<protein>
    <submittedName>
        <fullName evidence="5">Beta-lactamase family protein</fullName>
    </submittedName>
</protein>
<dbReference type="PANTHER" id="PTHR46825">
    <property type="entry name" value="D-ALANYL-D-ALANINE-CARBOXYPEPTIDASE/ENDOPEPTIDASE AMPH"/>
    <property type="match status" value="1"/>
</dbReference>
<evidence type="ECO:0000256" key="1">
    <source>
        <dbReference type="ARBA" id="ARBA00004370"/>
    </source>
</evidence>
<evidence type="ECO:0000313" key="5">
    <source>
        <dbReference type="EMBL" id="MCK2213730.1"/>
    </source>
</evidence>
<dbReference type="InterPro" id="IPR006311">
    <property type="entry name" value="TAT_signal"/>
</dbReference>
<comment type="subcellular location">
    <subcellularLocation>
        <location evidence="1">Membrane</location>
    </subcellularLocation>
</comment>
<gene>
    <name evidence="5" type="ORF">MF672_008010</name>
</gene>
<feature type="signal peptide" evidence="3">
    <location>
        <begin position="1"/>
        <end position="27"/>
    </location>
</feature>
<dbReference type="InterPro" id="IPR001466">
    <property type="entry name" value="Beta-lactam-related"/>
</dbReference>
<keyword evidence="3" id="KW-0732">Signal</keyword>
<dbReference type="PANTHER" id="PTHR46825:SF11">
    <property type="entry name" value="PENICILLIN-BINDING PROTEIN 4"/>
    <property type="match status" value="1"/>
</dbReference>
<dbReference type="PROSITE" id="PS51318">
    <property type="entry name" value="TAT"/>
    <property type="match status" value="1"/>
</dbReference>
<evidence type="ECO:0000313" key="6">
    <source>
        <dbReference type="Proteomes" id="UP001317259"/>
    </source>
</evidence>
<reference evidence="5 6" key="1">
    <citation type="submission" date="2022-04" db="EMBL/GenBank/DDBJ databases">
        <title>Genome draft of Actinomadura sp. ATCC 31491.</title>
        <authorList>
            <person name="Shi X."/>
            <person name="Du Y."/>
        </authorList>
    </citation>
    <scope>NUCLEOTIDE SEQUENCE [LARGE SCALE GENOMIC DNA]</scope>
    <source>
        <strain evidence="5 6">ATCC 31491</strain>
    </source>
</reference>
<comment type="caution">
    <text evidence="5">The sequence shown here is derived from an EMBL/GenBank/DDBJ whole genome shotgun (WGS) entry which is preliminary data.</text>
</comment>
<name>A0ABT0FN12_9ACTN</name>